<name>X1CW99_9ZZZZ</name>
<dbReference type="EMBL" id="BART01026467">
    <property type="protein sequence ID" value="GAG97242.1"/>
    <property type="molecule type" value="Genomic_DNA"/>
</dbReference>
<gene>
    <name evidence="1" type="ORF">S01H4_47199</name>
</gene>
<dbReference type="SUPFAM" id="SSF49493">
    <property type="entry name" value="HSP40/DnaJ peptide-binding domain"/>
    <property type="match status" value="1"/>
</dbReference>
<organism evidence="1">
    <name type="scientific">marine sediment metagenome</name>
    <dbReference type="NCBI Taxonomy" id="412755"/>
    <lineage>
        <taxon>unclassified sequences</taxon>
        <taxon>metagenomes</taxon>
        <taxon>ecological metagenomes</taxon>
    </lineage>
</organism>
<sequence length="54" mass="6066">MRIKGKGLKSKHGPGDLYALLKVVVPPSANDEVKELWQSLSDKSDFDPREKWGN</sequence>
<accession>X1CW99</accession>
<proteinExistence type="predicted"/>
<evidence type="ECO:0008006" key="2">
    <source>
        <dbReference type="Google" id="ProtNLM"/>
    </source>
</evidence>
<comment type="caution">
    <text evidence="1">The sequence shown here is derived from an EMBL/GenBank/DDBJ whole genome shotgun (WGS) entry which is preliminary data.</text>
</comment>
<dbReference type="GO" id="GO:0051082">
    <property type="term" value="F:unfolded protein binding"/>
    <property type="evidence" value="ECO:0007669"/>
    <property type="project" value="InterPro"/>
</dbReference>
<dbReference type="InterPro" id="IPR008971">
    <property type="entry name" value="HSP40/DnaJ_pept-bd"/>
</dbReference>
<reference evidence="1" key="1">
    <citation type="journal article" date="2014" name="Front. Microbiol.">
        <title>High frequency of phylogenetically diverse reductive dehalogenase-homologous genes in deep subseafloor sedimentary metagenomes.</title>
        <authorList>
            <person name="Kawai M."/>
            <person name="Futagami T."/>
            <person name="Toyoda A."/>
            <person name="Takaki Y."/>
            <person name="Nishi S."/>
            <person name="Hori S."/>
            <person name="Arai W."/>
            <person name="Tsubouchi T."/>
            <person name="Morono Y."/>
            <person name="Uchiyama I."/>
            <person name="Ito T."/>
            <person name="Fujiyama A."/>
            <person name="Inagaki F."/>
            <person name="Takami H."/>
        </authorList>
    </citation>
    <scope>NUCLEOTIDE SEQUENCE</scope>
    <source>
        <strain evidence="1">Expedition CK06-06</strain>
    </source>
</reference>
<dbReference type="Gene3D" id="1.20.5.460">
    <property type="entry name" value="Single helix bin"/>
    <property type="match status" value="1"/>
</dbReference>
<protein>
    <recommendedName>
        <fullName evidence="2">Chaperone DnaJ C-terminal domain-containing protein</fullName>
    </recommendedName>
</protein>
<dbReference type="GO" id="GO:0006457">
    <property type="term" value="P:protein folding"/>
    <property type="evidence" value="ECO:0007669"/>
    <property type="project" value="InterPro"/>
</dbReference>
<evidence type="ECO:0000313" key="1">
    <source>
        <dbReference type="EMBL" id="GAG97242.1"/>
    </source>
</evidence>
<dbReference type="AlphaFoldDB" id="X1CW99"/>